<name>A0A7G2CEI8_9TRYP</name>
<evidence type="ECO:0000313" key="4">
    <source>
        <dbReference type="Proteomes" id="UP000515908"/>
    </source>
</evidence>
<keyword evidence="1" id="KW-0175">Coiled coil</keyword>
<reference evidence="3 4" key="1">
    <citation type="submission" date="2020-08" db="EMBL/GenBank/DDBJ databases">
        <authorList>
            <person name="Newling K."/>
            <person name="Davey J."/>
            <person name="Forrester S."/>
        </authorList>
    </citation>
    <scope>NUCLEOTIDE SEQUENCE [LARGE SCALE GENOMIC DNA]</scope>
    <source>
        <strain evidence="4">Crithidia deanei Carvalho (ATCC PRA-265)</strain>
    </source>
</reference>
<feature type="coiled-coil region" evidence="1">
    <location>
        <begin position="97"/>
        <end position="131"/>
    </location>
</feature>
<sequence>MRNKYEEEIKQLQRSKDQSVQELQATLKAREELLETTQERLTKAEQSVQQQTLLLSSVKEESTALKTELNSIRQTNKELLNFKMETTKMMSENEINYVQVAERLKHLNELNANKEKELQSLREQYNNQDHYIKMLTSQNEKLSLGMAEKESNVEKANYIISNQLNAIKNLKERYKLATDQIKNNNLLLQEKEGSVNRLRDELSQAQEKLSAQLSKINELKLSLSKTEEVKEKLQTELKNNQNALLHLQKSTSINGRHWGLFNGNTTSTTVNQPTSDGPYNFLNQTSLYNAPKYNSVYRPSSTDPLPHSTSNKENGAPVYRHKEESPLVKTEPKLFTGVDVNSQPRHTIKPSYEDAKVVEVVQKGNTPSGTEKSASPLAQRNFFSDENNAYHPSTVAVSSYF</sequence>
<dbReference type="EMBL" id="LR877151">
    <property type="protein sequence ID" value="CAD2216592.1"/>
    <property type="molecule type" value="Genomic_DNA"/>
</dbReference>
<feature type="coiled-coil region" evidence="1">
    <location>
        <begin position="2"/>
        <end position="54"/>
    </location>
</feature>
<dbReference type="PANTHER" id="PTHR44281:SF2">
    <property type="entry name" value="SPINDLE ASSEMBLY ABNORMAL PROTEIN 6 HOMOLOG"/>
    <property type="match status" value="1"/>
</dbReference>
<evidence type="ECO:0000256" key="2">
    <source>
        <dbReference type="SAM" id="MobiDB-lite"/>
    </source>
</evidence>
<feature type="compositionally biased region" description="Polar residues" evidence="2">
    <location>
        <begin position="297"/>
        <end position="313"/>
    </location>
</feature>
<keyword evidence="4" id="KW-1185">Reference proteome</keyword>
<proteinExistence type="predicted"/>
<dbReference type="Proteomes" id="UP000515908">
    <property type="component" value="Chromosome 07"/>
</dbReference>
<evidence type="ECO:0000313" key="3">
    <source>
        <dbReference type="EMBL" id="CAD2216592.1"/>
    </source>
</evidence>
<accession>A0A7G2CEI8</accession>
<gene>
    <name evidence="3" type="ORF">ADEAN_000405400</name>
</gene>
<organism evidence="3 4">
    <name type="scientific">Angomonas deanei</name>
    <dbReference type="NCBI Taxonomy" id="59799"/>
    <lineage>
        <taxon>Eukaryota</taxon>
        <taxon>Discoba</taxon>
        <taxon>Euglenozoa</taxon>
        <taxon>Kinetoplastea</taxon>
        <taxon>Metakinetoplastina</taxon>
        <taxon>Trypanosomatida</taxon>
        <taxon>Trypanosomatidae</taxon>
        <taxon>Strigomonadinae</taxon>
        <taxon>Angomonas</taxon>
    </lineage>
</organism>
<dbReference type="VEuPathDB" id="TriTrypDB:ADEAN_000405400"/>
<feature type="coiled-coil region" evidence="1">
    <location>
        <begin position="160"/>
        <end position="250"/>
    </location>
</feature>
<protein>
    <submittedName>
        <fullName evidence="3">Uncharacterized protein</fullName>
    </submittedName>
</protein>
<dbReference type="OrthoDB" id="49058at2759"/>
<dbReference type="AlphaFoldDB" id="A0A7G2CEI8"/>
<feature type="region of interest" description="Disordered" evidence="2">
    <location>
        <begin position="292"/>
        <end position="327"/>
    </location>
</feature>
<evidence type="ECO:0000256" key="1">
    <source>
        <dbReference type="SAM" id="Coils"/>
    </source>
</evidence>
<dbReference type="PANTHER" id="PTHR44281">
    <property type="entry name" value="SPINDLE ASSEMBLY ABNORMAL PROTEIN 6 HOMOLOG"/>
    <property type="match status" value="1"/>
</dbReference>